<evidence type="ECO:0000259" key="9">
    <source>
        <dbReference type="Pfam" id="PF00361"/>
    </source>
</evidence>
<feature type="transmembrane region" description="Helical" evidence="8">
    <location>
        <begin position="431"/>
        <end position="451"/>
    </location>
</feature>
<dbReference type="AlphaFoldDB" id="A0A3M2IT54"/>
<gene>
    <name evidence="10" type="ORF">EBM89_19180</name>
</gene>
<dbReference type="EMBL" id="RFFI01000169">
    <property type="protein sequence ID" value="RMI03564.1"/>
    <property type="molecule type" value="Genomic_DNA"/>
</dbReference>
<evidence type="ECO:0000256" key="2">
    <source>
        <dbReference type="ARBA" id="ARBA00022475"/>
    </source>
</evidence>
<feature type="transmembrane region" description="Helical" evidence="8">
    <location>
        <begin position="398"/>
        <end position="419"/>
    </location>
</feature>
<feature type="transmembrane region" description="Helical" evidence="8">
    <location>
        <begin position="158"/>
        <end position="180"/>
    </location>
</feature>
<dbReference type="PRINTS" id="PR01437">
    <property type="entry name" value="NUOXDRDTASE4"/>
</dbReference>
<feature type="transmembrane region" description="Helical" evidence="8">
    <location>
        <begin position="233"/>
        <end position="251"/>
    </location>
</feature>
<dbReference type="GO" id="GO:0016829">
    <property type="term" value="F:lyase activity"/>
    <property type="evidence" value="ECO:0007669"/>
    <property type="project" value="UniProtKB-KW"/>
</dbReference>
<evidence type="ECO:0000256" key="5">
    <source>
        <dbReference type="ARBA" id="ARBA00023002"/>
    </source>
</evidence>
<evidence type="ECO:0000256" key="1">
    <source>
        <dbReference type="ARBA" id="ARBA00004651"/>
    </source>
</evidence>
<feature type="transmembrane region" description="Helical" evidence="8">
    <location>
        <begin position="257"/>
        <end position="279"/>
    </location>
</feature>
<feature type="domain" description="NADH:quinone oxidoreductase/Mrp antiporter transmembrane" evidence="9">
    <location>
        <begin position="123"/>
        <end position="379"/>
    </location>
</feature>
<keyword evidence="3 7" id="KW-0812">Transmembrane</keyword>
<feature type="transmembrane region" description="Helical" evidence="8">
    <location>
        <begin position="471"/>
        <end position="489"/>
    </location>
</feature>
<keyword evidence="4 8" id="KW-1133">Transmembrane helix</keyword>
<evidence type="ECO:0000256" key="4">
    <source>
        <dbReference type="ARBA" id="ARBA00022989"/>
    </source>
</evidence>
<feature type="transmembrane region" description="Helical" evidence="8">
    <location>
        <begin position="103"/>
        <end position="122"/>
    </location>
</feature>
<dbReference type="Proteomes" id="UP000269289">
    <property type="component" value="Unassembled WGS sequence"/>
</dbReference>
<dbReference type="PANTHER" id="PTHR42682:SF4">
    <property type="entry name" value="NADH-UBIQUINONE_PLASTOQUINONE"/>
    <property type="match status" value="1"/>
</dbReference>
<keyword evidence="11" id="KW-1185">Reference proteome</keyword>
<dbReference type="Pfam" id="PF00361">
    <property type="entry name" value="Proton_antipo_M"/>
    <property type="match status" value="1"/>
</dbReference>
<proteinExistence type="predicted"/>
<organism evidence="10 11">
    <name type="scientific">Cellulomonas triticagri</name>
    <dbReference type="NCBI Taxonomy" id="2483352"/>
    <lineage>
        <taxon>Bacteria</taxon>
        <taxon>Bacillati</taxon>
        <taxon>Actinomycetota</taxon>
        <taxon>Actinomycetes</taxon>
        <taxon>Micrococcales</taxon>
        <taxon>Cellulomonadaceae</taxon>
        <taxon>Cellulomonas</taxon>
    </lineage>
</organism>
<keyword evidence="5" id="KW-0560">Oxidoreductase</keyword>
<feature type="transmembrane region" description="Helical" evidence="8">
    <location>
        <begin position="291"/>
        <end position="312"/>
    </location>
</feature>
<sequence length="528" mass="53220">MIWWLLAAGLPLATAVAFLALSPGAEPRNDAARRLGRVAPLSLLPAAVLAVLGPAAGTVDAPWLLIGATTTLDPVARPLLLTAAVLYAAGLAAAAVSGVRRTAVLSALLLICFVGNATVFVAGDAGTFYVGYAVMSVAAYGLVVHSRSADARRAGRTYLALTLVSEMAVLVALLLVVDAGGTLLADAPAAVAASPHRSTIVGLLLLGFGIKAGTFPLHGWLPLAHPAAPPPGSAVLSGAMIKAGLVGWLRFLPLGEVALPGWGTTLVLLALVGAFLSLVPGVLTDDPKVSLAYSSVSQMGFLGVLVGVALTAPDLAGVCGAAAVVYAVHHGVAKGGLFLSVTVWRLHGAGPLRPYVLAGMALLALAVAGAPLGSGSVAKYAAKQALSPAAVEVVDLAALLPLVGTVSTLLLVRAGVRLLTATRPDSGRLDAAVVSWTVLVLGGTVATWYLAGTAFPELKVPSLDAVTFWDALWPVLLGLGLAAGTWALVRTDRLPTRLVAARVPPGDLLVPVERGALRLAGATARGSA</sequence>
<feature type="transmembrane region" description="Helical" evidence="8">
    <location>
        <begin position="79"/>
        <end position="96"/>
    </location>
</feature>
<evidence type="ECO:0000256" key="8">
    <source>
        <dbReference type="SAM" id="Phobius"/>
    </source>
</evidence>
<feature type="transmembrane region" description="Helical" evidence="8">
    <location>
        <begin position="356"/>
        <end position="378"/>
    </location>
</feature>
<comment type="subcellular location">
    <subcellularLocation>
        <location evidence="1">Cell membrane</location>
        <topology evidence="1">Multi-pass membrane protein</topology>
    </subcellularLocation>
    <subcellularLocation>
        <location evidence="7">Membrane</location>
        <topology evidence="7">Multi-pass membrane protein</topology>
    </subcellularLocation>
</comment>
<keyword evidence="6 8" id="KW-0472">Membrane</keyword>
<comment type="caution">
    <text evidence="10">The sequence shown here is derived from an EMBL/GenBank/DDBJ whole genome shotgun (WGS) entry which is preliminary data.</text>
</comment>
<evidence type="ECO:0000256" key="6">
    <source>
        <dbReference type="ARBA" id="ARBA00023136"/>
    </source>
</evidence>
<feature type="non-terminal residue" evidence="10">
    <location>
        <position position="528"/>
    </location>
</feature>
<dbReference type="InterPro" id="IPR052175">
    <property type="entry name" value="ComplexI-like_HydComp"/>
</dbReference>
<evidence type="ECO:0000313" key="11">
    <source>
        <dbReference type="Proteomes" id="UP000269289"/>
    </source>
</evidence>
<dbReference type="PANTHER" id="PTHR42682">
    <property type="entry name" value="HYDROGENASE-4 COMPONENT F"/>
    <property type="match status" value="1"/>
</dbReference>
<dbReference type="InterPro" id="IPR003918">
    <property type="entry name" value="NADH_UbQ_OxRdtase"/>
</dbReference>
<protein>
    <submittedName>
        <fullName evidence="10">Formate hydrogenlyase</fullName>
    </submittedName>
</protein>
<dbReference type="GO" id="GO:0042773">
    <property type="term" value="P:ATP synthesis coupled electron transport"/>
    <property type="evidence" value="ECO:0007669"/>
    <property type="project" value="InterPro"/>
</dbReference>
<dbReference type="GO" id="GO:0016491">
    <property type="term" value="F:oxidoreductase activity"/>
    <property type="evidence" value="ECO:0007669"/>
    <property type="project" value="UniProtKB-KW"/>
</dbReference>
<dbReference type="OrthoDB" id="9768329at2"/>
<feature type="transmembrane region" description="Helical" evidence="8">
    <location>
        <begin position="324"/>
        <end position="344"/>
    </location>
</feature>
<evidence type="ECO:0000256" key="7">
    <source>
        <dbReference type="RuleBase" id="RU000320"/>
    </source>
</evidence>
<dbReference type="GO" id="GO:0005886">
    <property type="term" value="C:plasma membrane"/>
    <property type="evidence" value="ECO:0007669"/>
    <property type="project" value="UniProtKB-SubCell"/>
</dbReference>
<feature type="transmembrane region" description="Helical" evidence="8">
    <location>
        <begin position="128"/>
        <end position="146"/>
    </location>
</feature>
<dbReference type="GO" id="GO:0008137">
    <property type="term" value="F:NADH dehydrogenase (ubiquinone) activity"/>
    <property type="evidence" value="ECO:0007669"/>
    <property type="project" value="InterPro"/>
</dbReference>
<accession>A0A3M2IT54</accession>
<keyword evidence="10" id="KW-0456">Lyase</keyword>
<evidence type="ECO:0000313" key="10">
    <source>
        <dbReference type="EMBL" id="RMI03564.1"/>
    </source>
</evidence>
<evidence type="ECO:0000256" key="3">
    <source>
        <dbReference type="ARBA" id="ARBA00022692"/>
    </source>
</evidence>
<name>A0A3M2IT54_9CELL</name>
<keyword evidence="2" id="KW-1003">Cell membrane</keyword>
<feature type="transmembrane region" description="Helical" evidence="8">
    <location>
        <begin position="200"/>
        <end position="221"/>
    </location>
</feature>
<reference evidence="10 11" key="1">
    <citation type="submission" date="2018-10" db="EMBL/GenBank/DDBJ databases">
        <title>Isolation, diversity and antifungal activity of actinobacteria from wheat.</title>
        <authorList>
            <person name="Han C."/>
        </authorList>
    </citation>
    <scope>NUCLEOTIDE SEQUENCE [LARGE SCALE GENOMIC DNA]</scope>
    <source>
        <strain evidence="10 11">NEAU-YY56</strain>
    </source>
</reference>
<dbReference type="InterPro" id="IPR001750">
    <property type="entry name" value="ND/Mrp_TM"/>
</dbReference>